<evidence type="ECO:0000256" key="2">
    <source>
        <dbReference type="SAM" id="Phobius"/>
    </source>
</evidence>
<evidence type="ECO:0000313" key="5">
    <source>
        <dbReference type="Proteomes" id="UP001596956"/>
    </source>
</evidence>
<evidence type="ECO:0000313" key="4">
    <source>
        <dbReference type="EMBL" id="MFD0803692.1"/>
    </source>
</evidence>
<evidence type="ECO:0000259" key="3">
    <source>
        <dbReference type="Pfam" id="PF11847"/>
    </source>
</evidence>
<evidence type="ECO:0000256" key="1">
    <source>
        <dbReference type="SAM" id="MobiDB-lite"/>
    </source>
</evidence>
<keyword evidence="2" id="KW-0472">Membrane</keyword>
<proteinExistence type="predicted"/>
<organism evidence="4 5">
    <name type="scientific">Streptomonospora algeriensis</name>
    <dbReference type="NCBI Taxonomy" id="995084"/>
    <lineage>
        <taxon>Bacteria</taxon>
        <taxon>Bacillati</taxon>
        <taxon>Actinomycetota</taxon>
        <taxon>Actinomycetes</taxon>
        <taxon>Streptosporangiales</taxon>
        <taxon>Nocardiopsidaceae</taxon>
        <taxon>Streptomonospora</taxon>
    </lineage>
</organism>
<feature type="transmembrane region" description="Helical" evidence="2">
    <location>
        <begin position="233"/>
        <end position="253"/>
    </location>
</feature>
<feature type="transmembrane region" description="Helical" evidence="2">
    <location>
        <begin position="195"/>
        <end position="221"/>
    </location>
</feature>
<dbReference type="EMBL" id="JBHTHR010001056">
    <property type="protein sequence ID" value="MFD0803692.1"/>
    <property type="molecule type" value="Genomic_DNA"/>
</dbReference>
<sequence>PGTGGGSEGPGTARRDGPPPADAALLRRLELLGVCLLLCGTALSLAPAKIVGDTKIDLAVNPLGFLERALHLWDSAYFGQLQNQAYGYLFPNGPFHVLLIGLDMPEWLVQRVWMSVLLCAAFLGTVKLAEALGIGTPHTRILAGAAYALAPRVLTLLSYNSAELQPMMLLPWIVLPLVYGTRCGRPPMRSAMLSALAFLFCGGTNAASELAVLVVPLIYLLTRAPGPRKRRLLAWWLTALFLVSFWWLVPLLLMGRYVFSFMPYTEDAATTTGVTSLTNALRGADNWMGYIPVAGRPALPAGAELSTDPWMVAATAVVAGLGLAGVINRGTPERLFLTTSLLAGTAIVVAGYTGALTGPLAEAMRDLLNGALSPFRNIHKFDALIRLPVVLGLAQLPVVLARDASDRRARRAAAHPPPQPGRLASRPLP</sequence>
<accession>A0ABW3BJV5</accession>
<keyword evidence="5" id="KW-1185">Reference proteome</keyword>
<keyword evidence="2" id="KW-0812">Transmembrane</keyword>
<gene>
    <name evidence="4" type="ORF">ACFQZU_20560</name>
</gene>
<feature type="non-terminal residue" evidence="4">
    <location>
        <position position="1"/>
    </location>
</feature>
<comment type="caution">
    <text evidence="4">The sequence shown here is derived from an EMBL/GenBank/DDBJ whole genome shotgun (WGS) entry which is preliminary data.</text>
</comment>
<reference evidence="5" key="1">
    <citation type="journal article" date="2019" name="Int. J. Syst. Evol. Microbiol.">
        <title>The Global Catalogue of Microorganisms (GCM) 10K type strain sequencing project: providing services to taxonomists for standard genome sequencing and annotation.</title>
        <authorList>
            <consortium name="The Broad Institute Genomics Platform"/>
            <consortium name="The Broad Institute Genome Sequencing Center for Infectious Disease"/>
            <person name="Wu L."/>
            <person name="Ma J."/>
        </authorList>
    </citation>
    <scope>NUCLEOTIDE SEQUENCE [LARGE SCALE GENOMIC DNA]</scope>
    <source>
        <strain evidence="5">CCUG 63369</strain>
    </source>
</reference>
<protein>
    <submittedName>
        <fullName evidence="4">Alpha-(1-&gt;3)-arabinofuranosyltransferase family protein</fullName>
    </submittedName>
</protein>
<feature type="domain" description="Alpha-(1-&gt;3)-arabinofuranosyltransferase N-terminal GT-C" evidence="3">
    <location>
        <begin position="42"/>
        <end position="414"/>
    </location>
</feature>
<name>A0ABW3BJV5_9ACTN</name>
<feature type="transmembrane region" description="Helical" evidence="2">
    <location>
        <begin position="383"/>
        <end position="401"/>
    </location>
</feature>
<keyword evidence="2" id="KW-1133">Transmembrane helix</keyword>
<dbReference type="InterPro" id="IPR021798">
    <property type="entry name" value="AftD_N"/>
</dbReference>
<feature type="region of interest" description="Disordered" evidence="1">
    <location>
        <begin position="409"/>
        <end position="429"/>
    </location>
</feature>
<dbReference type="Pfam" id="PF11847">
    <property type="entry name" value="GT-C_AftD"/>
    <property type="match status" value="1"/>
</dbReference>
<feature type="non-terminal residue" evidence="4">
    <location>
        <position position="429"/>
    </location>
</feature>
<feature type="transmembrane region" description="Helical" evidence="2">
    <location>
        <begin position="335"/>
        <end position="355"/>
    </location>
</feature>
<feature type="transmembrane region" description="Helical" evidence="2">
    <location>
        <begin position="310"/>
        <end position="328"/>
    </location>
</feature>
<dbReference type="Proteomes" id="UP001596956">
    <property type="component" value="Unassembled WGS sequence"/>
</dbReference>